<dbReference type="AlphaFoldDB" id="V4H5G8"/>
<feature type="transmembrane region" description="Helical" evidence="1">
    <location>
        <begin position="6"/>
        <end position="24"/>
    </location>
</feature>
<keyword evidence="1" id="KW-0812">Transmembrane</keyword>
<accession>V4H5G8</accession>
<evidence type="ECO:0000313" key="2">
    <source>
        <dbReference type="EMBL" id="ESP92736.1"/>
    </source>
</evidence>
<dbReference type="RefSeq" id="WP_023399765.1">
    <property type="nucleotide sequence ID" value="NZ_AUSV01000044.1"/>
</dbReference>
<feature type="transmembrane region" description="Helical" evidence="1">
    <location>
        <begin position="57"/>
        <end position="74"/>
    </location>
</feature>
<dbReference type="EMBL" id="AUSV01000044">
    <property type="protein sequence ID" value="ESP92736.1"/>
    <property type="molecule type" value="Genomic_DNA"/>
</dbReference>
<feature type="transmembrane region" description="Helical" evidence="1">
    <location>
        <begin position="145"/>
        <end position="162"/>
    </location>
</feature>
<feature type="transmembrane region" description="Helical" evidence="1">
    <location>
        <begin position="31"/>
        <end position="51"/>
    </location>
</feature>
<keyword evidence="1" id="KW-1133">Transmembrane helix</keyword>
<keyword evidence="1" id="KW-0472">Membrane</keyword>
<dbReference type="GeneID" id="29922332"/>
<name>V4H5G8_PSEL2</name>
<proteinExistence type="predicted"/>
<sequence length="175" mass="20578">MFDIYSIVDHVFPLVVAIGLILSWKVATARWFMISYSAIVVTNLLTMHLTIQWNTHYYLFDALVSIAFLIPIIYRRDLALFLYNMTGNEFYRCVYRKQALSAQECMIVLVVIILVAVNLITWLEVLSYKYYWIDNAFIKLYLRDNIVLLLQIILCGCFLTYANKAESRELNYENT</sequence>
<comment type="caution">
    <text evidence="2">The sequence shown here is derived from an EMBL/GenBank/DDBJ whole genome shotgun (WGS) entry which is preliminary data.</text>
</comment>
<evidence type="ECO:0000256" key="1">
    <source>
        <dbReference type="SAM" id="Phobius"/>
    </source>
</evidence>
<dbReference type="Proteomes" id="UP000017820">
    <property type="component" value="Unassembled WGS sequence"/>
</dbReference>
<evidence type="ECO:0000313" key="3">
    <source>
        <dbReference type="Proteomes" id="UP000017820"/>
    </source>
</evidence>
<reference evidence="2 3" key="1">
    <citation type="submission" date="2013-07" db="EMBL/GenBank/DDBJ databases">
        <title>Draft genome sequence of Pseudoalteromonas luteoviolacea 2ta16.</title>
        <authorList>
            <person name="Allen E.E."/>
            <person name="Azam F."/>
            <person name="Podell S."/>
        </authorList>
    </citation>
    <scope>NUCLEOTIDE SEQUENCE [LARGE SCALE GENOMIC DNA]</scope>
    <source>
        <strain evidence="2 3">2ta16</strain>
    </source>
</reference>
<feature type="transmembrane region" description="Helical" evidence="1">
    <location>
        <begin position="105"/>
        <end position="125"/>
    </location>
</feature>
<gene>
    <name evidence="2" type="ORF">PL2TA16_03934</name>
</gene>
<organism evidence="2 3">
    <name type="scientific">Pseudoalteromonas luteoviolacea (strain 2ta16)</name>
    <dbReference type="NCBI Taxonomy" id="1353533"/>
    <lineage>
        <taxon>Bacteria</taxon>
        <taxon>Pseudomonadati</taxon>
        <taxon>Pseudomonadota</taxon>
        <taxon>Gammaproteobacteria</taxon>
        <taxon>Alteromonadales</taxon>
        <taxon>Pseudoalteromonadaceae</taxon>
        <taxon>Pseudoalteromonas</taxon>
    </lineage>
</organism>
<protein>
    <submittedName>
        <fullName evidence="2">Uncharacterized protein</fullName>
    </submittedName>
</protein>